<dbReference type="GO" id="GO:0005737">
    <property type="term" value="C:cytoplasm"/>
    <property type="evidence" value="ECO:0007669"/>
    <property type="project" value="TreeGrafter"/>
</dbReference>
<keyword evidence="4" id="KW-1185">Reference proteome</keyword>
<dbReference type="InParanoid" id="B7GCS5"/>
<dbReference type="STRING" id="556484.B7GCS5"/>
<dbReference type="HOGENOM" id="CLU_001400_1_0_1"/>
<feature type="region of interest" description="Disordered" evidence="1">
    <location>
        <begin position="940"/>
        <end position="985"/>
    </location>
</feature>
<protein>
    <recommendedName>
        <fullName evidence="2">VWFA domain-containing protein</fullName>
    </recommendedName>
</protein>
<dbReference type="SUPFAM" id="SSF53300">
    <property type="entry name" value="vWA-like"/>
    <property type="match status" value="1"/>
</dbReference>
<dbReference type="RefSeq" id="XP_002184934.1">
    <property type="nucleotide sequence ID" value="XM_002184898.1"/>
</dbReference>
<dbReference type="OrthoDB" id="5186at2759"/>
<dbReference type="GO" id="GO:0016887">
    <property type="term" value="F:ATP hydrolysis activity"/>
    <property type="evidence" value="ECO:0007669"/>
    <property type="project" value="InterPro"/>
</dbReference>
<feature type="compositionally biased region" description="Basic and acidic residues" evidence="1">
    <location>
        <begin position="961"/>
        <end position="974"/>
    </location>
</feature>
<feature type="region of interest" description="Disordered" evidence="1">
    <location>
        <begin position="140"/>
        <end position="159"/>
    </location>
</feature>
<dbReference type="GO" id="GO:0005524">
    <property type="term" value="F:ATP binding"/>
    <property type="evidence" value="ECO:0007669"/>
    <property type="project" value="InterPro"/>
</dbReference>
<proteinExistence type="predicted"/>
<dbReference type="SMART" id="SM00327">
    <property type="entry name" value="VWA"/>
    <property type="match status" value="1"/>
</dbReference>
<dbReference type="InterPro" id="IPR011704">
    <property type="entry name" value="ATPase_dyneun-rel_AAA"/>
</dbReference>
<organism evidence="3 4">
    <name type="scientific">Phaeodactylum tricornutum (strain CCAP 1055/1)</name>
    <dbReference type="NCBI Taxonomy" id="556484"/>
    <lineage>
        <taxon>Eukaryota</taxon>
        <taxon>Sar</taxon>
        <taxon>Stramenopiles</taxon>
        <taxon>Ochrophyta</taxon>
        <taxon>Bacillariophyta</taxon>
        <taxon>Bacillariophyceae</taxon>
        <taxon>Bacillariophycidae</taxon>
        <taxon>Naviculales</taxon>
        <taxon>Phaeodactylaceae</taxon>
        <taxon>Phaeodactylum</taxon>
    </lineage>
</organism>
<evidence type="ECO:0000313" key="4">
    <source>
        <dbReference type="Proteomes" id="UP000000759"/>
    </source>
</evidence>
<dbReference type="SUPFAM" id="SSF52540">
    <property type="entry name" value="P-loop containing nucleoside triphosphate hydrolases"/>
    <property type="match status" value="3"/>
</dbReference>
<dbReference type="eggNOG" id="KOG1808">
    <property type="taxonomic scope" value="Eukaryota"/>
</dbReference>
<feature type="domain" description="VWFA" evidence="2">
    <location>
        <begin position="1128"/>
        <end position="1310"/>
    </location>
</feature>
<sequence length="1312" mass="145298">MSLFPKSFLAHTPRIRGKTVRTTYRSPLQLLHIRQRSITQATDSSITIAGVTIEQPPGGSGRDDLIPPFDATSSRFVQSLPPSYVSTLRWMLQKDLVMKQDFCLLGHSAADQRLLALTYAALTSREIEYVSLTRDTSDADLKQRKEMRNPSDPLSSATSSVSSIYVPQAPVRAALHGRLLILDGIEKAERNVLPTLNNLLENRELSLDDGSMLVSSATYDQHREFQHDDVLNRMHRVHEDFTVLALGSLSDSSGLDPPLRSRFQAHVAPALPPGEMLDALASFVDADRVSMEQLHTLVQSPLVSSTREASYSVAIKAAKFLQANSFMSVSSVVRGFGIGTPMTAMDWKAAKGQSTHRTLDRTKVPSSFIPTHSTTAITELVQAGLGVGCAVALVGPKGSGKSALIHAASRALNQPYELFAVVPDMTSRDLLLRRATDDAGNTIWRMTPLARAVQNGSWVVLDGIDRLNSDTLTSLARLFETGQVDMPDGSRLTAHKGFGCIALAHPPAAGKSWINPEIASMFCWVGVDPMDAGELAIVLNGLFPDIEERELDKLVRLRDRLDAAVKSGAADTVEERESLTLSLRKMKHICRRLQRDGRHLSKLVKDTLLTSLMPERERQVVQSCLHDCGIFEYKAGDRFEKDIEIDRKLIDSCRRTPENPILVPNPRFQENPGHARILGNILEAHAVGERALLIMGYQGVGKNKVVDFLLHRLQREREYLQLHRDTTVQSVLSVASVEKGRVIYADSPLVRAATHGRILVIDEADKAPVDVVALLKGLIEDGELALPDGRVLRYDDDGRSNTLAVHADFRIWALANPAGYPFHGNNLAREMSDVFSCHTVPPLDSESQMQILRSYAPNIKKKKLSKIISLWQDLGEAHAKGTLVYPFGIREAVSAARHMNEFPNDGLTGAIENVIAFDRSDLALMKQLNSIFRKHGIELSSSEPMNEKQRTEGGISTPRTRVGDPKHGKVDPDNTPHIGGNTWYGGTGGSDTAGLGGRGGPYRVDLGHPVHQVSDEMKAQVSDEAQHRAREIAAIELEKKLRELSMGKYDWERYKGLRERVALQIEQLRVHLKDLQHRMEERMWLNRQFSGELDESRLVDALAGEKDVFKRRGTAVDSKVSSKLSSDKMRIKVVVDVSASMYRFNGYDGRLERLLEATLMIMEALRSDDRFRLEIVGHNGSSAVIPLLKDDSSLDEATQLRILQGMIAHTQYTYAGDSTLEAIQSAMEKARPKDLVLMISDANLERYRIEPIQVVKLLQKPEVHAHLILISSFGEEAYELANAVPNGRAQVCLDSSELPLILKKIIVASADL</sequence>
<dbReference type="PANTHER" id="PTHR21610:SF9">
    <property type="entry name" value="VON WILLEBRAND FACTOR A DOMAIN-CONTAINING PROTEIN 8"/>
    <property type="match status" value="1"/>
</dbReference>
<evidence type="ECO:0000313" key="3">
    <source>
        <dbReference type="EMBL" id="EEC43670.1"/>
    </source>
</evidence>
<dbReference type="InterPro" id="IPR002035">
    <property type="entry name" value="VWF_A"/>
</dbReference>
<dbReference type="Gene3D" id="3.40.50.410">
    <property type="entry name" value="von Willebrand factor, type A domain"/>
    <property type="match status" value="1"/>
</dbReference>
<evidence type="ECO:0000259" key="2">
    <source>
        <dbReference type="SMART" id="SM00327"/>
    </source>
</evidence>
<name>B7GCS5_PHATC</name>
<dbReference type="OMA" id="GTHIVHP"/>
<dbReference type="KEGG" id="pti:PHATRDRAFT_50058"/>
<dbReference type="Proteomes" id="UP000000759">
    <property type="component" value="Chromosome 26"/>
</dbReference>
<gene>
    <name evidence="3" type="ORF">PHATRDRAFT_50058</name>
</gene>
<dbReference type="InterPro" id="IPR027417">
    <property type="entry name" value="P-loop_NTPase"/>
</dbReference>
<reference evidence="4" key="2">
    <citation type="submission" date="2008-08" db="EMBL/GenBank/DDBJ databases">
        <authorList>
            <consortium name="Diatom Consortium"/>
            <person name="Grigoriev I."/>
            <person name="Grimwood J."/>
            <person name="Kuo A."/>
            <person name="Otillar R.P."/>
            <person name="Salamov A."/>
            <person name="Detter J.C."/>
            <person name="Lindquist E."/>
            <person name="Shapiro H."/>
            <person name="Lucas S."/>
            <person name="Glavina del Rio T."/>
            <person name="Pitluck S."/>
            <person name="Rokhsar D."/>
            <person name="Bowler C."/>
        </authorList>
    </citation>
    <scope>GENOME REANNOTATION</scope>
    <source>
        <strain evidence="4">CCAP 1055/1</strain>
    </source>
</reference>
<dbReference type="PANTHER" id="PTHR21610">
    <property type="entry name" value="VON WILLEBRAND FACTOR A DOMAIN-CONTAINING PROTEIN 8"/>
    <property type="match status" value="1"/>
</dbReference>
<dbReference type="EMBL" id="CM000628">
    <property type="protein sequence ID" value="EEC43670.1"/>
    <property type="molecule type" value="Genomic_DNA"/>
</dbReference>
<dbReference type="Gene3D" id="3.40.50.300">
    <property type="entry name" value="P-loop containing nucleotide triphosphate hydrolases"/>
    <property type="match status" value="3"/>
</dbReference>
<reference evidence="3 4" key="1">
    <citation type="journal article" date="2008" name="Nature">
        <title>The Phaeodactylum genome reveals the evolutionary history of diatom genomes.</title>
        <authorList>
            <person name="Bowler C."/>
            <person name="Allen A.E."/>
            <person name="Badger J.H."/>
            <person name="Grimwood J."/>
            <person name="Jabbari K."/>
            <person name="Kuo A."/>
            <person name="Maheswari U."/>
            <person name="Martens C."/>
            <person name="Maumus F."/>
            <person name="Otillar R.P."/>
            <person name="Rayko E."/>
            <person name="Salamov A."/>
            <person name="Vandepoele K."/>
            <person name="Beszteri B."/>
            <person name="Gruber A."/>
            <person name="Heijde M."/>
            <person name="Katinka M."/>
            <person name="Mock T."/>
            <person name="Valentin K."/>
            <person name="Verret F."/>
            <person name="Berges J.A."/>
            <person name="Brownlee C."/>
            <person name="Cadoret J.P."/>
            <person name="Chiovitti A."/>
            <person name="Choi C.J."/>
            <person name="Coesel S."/>
            <person name="De Martino A."/>
            <person name="Detter J.C."/>
            <person name="Durkin C."/>
            <person name="Falciatore A."/>
            <person name="Fournet J."/>
            <person name="Haruta M."/>
            <person name="Huysman M.J."/>
            <person name="Jenkins B.D."/>
            <person name="Jiroutova K."/>
            <person name="Jorgensen R.E."/>
            <person name="Joubert Y."/>
            <person name="Kaplan A."/>
            <person name="Kroger N."/>
            <person name="Kroth P.G."/>
            <person name="La Roche J."/>
            <person name="Lindquist E."/>
            <person name="Lommer M."/>
            <person name="Martin-Jezequel V."/>
            <person name="Lopez P.J."/>
            <person name="Lucas S."/>
            <person name="Mangogna M."/>
            <person name="McGinnis K."/>
            <person name="Medlin L.K."/>
            <person name="Montsant A."/>
            <person name="Oudot-Le Secq M.P."/>
            <person name="Napoli C."/>
            <person name="Obornik M."/>
            <person name="Parker M.S."/>
            <person name="Petit J.L."/>
            <person name="Porcel B.M."/>
            <person name="Poulsen N."/>
            <person name="Robison M."/>
            <person name="Rychlewski L."/>
            <person name="Rynearson T.A."/>
            <person name="Schmutz J."/>
            <person name="Shapiro H."/>
            <person name="Siaut M."/>
            <person name="Stanley M."/>
            <person name="Sussman M.R."/>
            <person name="Taylor A.R."/>
            <person name="Vardi A."/>
            <person name="von Dassow P."/>
            <person name="Vyverman W."/>
            <person name="Willis A."/>
            <person name="Wyrwicz L.S."/>
            <person name="Rokhsar D.S."/>
            <person name="Weissenbach J."/>
            <person name="Armbrust E.V."/>
            <person name="Green B.R."/>
            <person name="Van de Peer Y."/>
            <person name="Grigoriev I.V."/>
        </authorList>
    </citation>
    <scope>NUCLEOTIDE SEQUENCE [LARGE SCALE GENOMIC DNA]</scope>
    <source>
        <strain evidence="3 4">CCAP 1055/1</strain>
    </source>
</reference>
<dbReference type="InterPro" id="IPR036465">
    <property type="entry name" value="vWFA_dom_sf"/>
</dbReference>
<accession>B7GCS5</accession>
<dbReference type="GeneID" id="7198805"/>
<dbReference type="Pfam" id="PF07728">
    <property type="entry name" value="AAA_5"/>
    <property type="match status" value="3"/>
</dbReference>
<dbReference type="InterPro" id="IPR039891">
    <property type="entry name" value="VWA8"/>
</dbReference>
<evidence type="ECO:0000256" key="1">
    <source>
        <dbReference type="SAM" id="MobiDB-lite"/>
    </source>
</evidence>
<dbReference type="PaxDb" id="2850-Phatr50058"/>
<feature type="compositionally biased region" description="Basic and acidic residues" evidence="1">
    <location>
        <begin position="140"/>
        <end position="149"/>
    </location>
</feature>